<feature type="compositionally biased region" description="Basic and acidic residues" evidence="1">
    <location>
        <begin position="29"/>
        <end position="40"/>
    </location>
</feature>
<feature type="region of interest" description="Disordered" evidence="1">
    <location>
        <begin position="120"/>
        <end position="168"/>
    </location>
</feature>
<dbReference type="KEGG" id="hss:J7656_02005"/>
<dbReference type="Proteomes" id="UP000679341">
    <property type="component" value="Chromosome"/>
</dbReference>
<name>A0A8T8LM68_9EURY</name>
<evidence type="ECO:0000313" key="3">
    <source>
        <dbReference type="Proteomes" id="UP000679341"/>
    </source>
</evidence>
<feature type="compositionally biased region" description="Basic and acidic residues" evidence="1">
    <location>
        <begin position="149"/>
        <end position="168"/>
    </location>
</feature>
<evidence type="ECO:0000313" key="2">
    <source>
        <dbReference type="EMBL" id="QUO48157.1"/>
    </source>
</evidence>
<accession>A0A8T8LM68</accession>
<feature type="compositionally biased region" description="Basic and acidic residues" evidence="1">
    <location>
        <begin position="9"/>
        <end position="20"/>
    </location>
</feature>
<dbReference type="AlphaFoldDB" id="A0A8T8LM68"/>
<dbReference type="EMBL" id="CP073695">
    <property type="protein sequence ID" value="QUO48157.1"/>
    <property type="molecule type" value="Genomic_DNA"/>
</dbReference>
<evidence type="ECO:0000256" key="1">
    <source>
        <dbReference type="SAM" id="MobiDB-lite"/>
    </source>
</evidence>
<dbReference type="GeneID" id="64826275"/>
<dbReference type="RefSeq" id="WP_155118206.1">
    <property type="nucleotide sequence ID" value="NZ_CP073695.1"/>
</dbReference>
<organism evidence="2 3">
    <name type="scientific">Halorubrum ruber</name>
    <dbReference type="NCBI Taxonomy" id="2982524"/>
    <lineage>
        <taxon>Archaea</taxon>
        <taxon>Methanobacteriati</taxon>
        <taxon>Methanobacteriota</taxon>
        <taxon>Stenosarchaea group</taxon>
        <taxon>Halobacteria</taxon>
        <taxon>Halobacteriales</taxon>
        <taxon>Haloferacaceae</taxon>
        <taxon>Halorubrum</taxon>
    </lineage>
</organism>
<keyword evidence="3" id="KW-1185">Reference proteome</keyword>
<gene>
    <name evidence="2" type="ORF">J7656_02005</name>
</gene>
<protein>
    <submittedName>
        <fullName evidence="2">Uncharacterized protein</fullName>
    </submittedName>
</protein>
<feature type="region of interest" description="Disordered" evidence="1">
    <location>
        <begin position="76"/>
        <end position="96"/>
    </location>
</feature>
<sequence>MSDNTTEPDNQKSAEERANCEGDSPLTPETERNATTDEHTPSSPDVEVTAATVAELHRRLLDADNTVNDAETHITTLSELVGTEPTDSRSRSASVSAELDAAIAKLEETADHIDAAINGARELQESAKATSGPTGDEGEKESEGQPSMFDKDEYVRNTSDECSDQDHV</sequence>
<feature type="region of interest" description="Disordered" evidence="1">
    <location>
        <begin position="1"/>
        <end position="47"/>
    </location>
</feature>
<proteinExistence type="predicted"/>
<reference evidence="2 3" key="1">
    <citation type="submission" date="2021-03" db="EMBL/GenBank/DDBJ databases">
        <title>Halorubrum sodomense MBLA0099, Whole genome shotgun sequencing.</title>
        <authorList>
            <person name="Seo M.-J."/>
            <person name="Cho E.-S."/>
            <person name="Hwang C.Y."/>
        </authorList>
    </citation>
    <scope>NUCLEOTIDE SEQUENCE [LARGE SCALE GENOMIC DNA]</scope>
    <source>
        <strain evidence="2 3">MBLA0099</strain>
    </source>
</reference>